<dbReference type="InterPro" id="IPR011042">
    <property type="entry name" value="6-blade_b-propeller_TolB-like"/>
</dbReference>
<dbReference type="Pfam" id="PF14200">
    <property type="entry name" value="RicinB_lectin_2"/>
    <property type="match status" value="2"/>
</dbReference>
<feature type="transmembrane region" description="Helical" evidence="2">
    <location>
        <begin position="12"/>
        <end position="29"/>
    </location>
</feature>
<evidence type="ECO:0000259" key="4">
    <source>
        <dbReference type="Pfam" id="PF14200"/>
    </source>
</evidence>
<evidence type="ECO:0000256" key="2">
    <source>
        <dbReference type="SAM" id="Phobius"/>
    </source>
</evidence>
<protein>
    <submittedName>
        <fullName evidence="6">PQQ-dependent sugar dehydrogenase</fullName>
    </submittedName>
</protein>
<accession>A0ABS5WBA4</accession>
<proteinExistence type="predicted"/>
<keyword evidence="7" id="KW-1185">Reference proteome</keyword>
<dbReference type="Gene3D" id="2.120.10.30">
    <property type="entry name" value="TolB, C-terminal domain"/>
    <property type="match status" value="1"/>
</dbReference>
<dbReference type="PROSITE" id="PS50231">
    <property type="entry name" value="RICIN_B_LECTIN"/>
    <property type="match status" value="1"/>
</dbReference>
<evidence type="ECO:0000256" key="1">
    <source>
        <dbReference type="ARBA" id="ARBA00022729"/>
    </source>
</evidence>
<dbReference type="SUPFAM" id="SSF50952">
    <property type="entry name" value="Soluble quinoprotein glucose dehydrogenase"/>
    <property type="match status" value="1"/>
</dbReference>
<evidence type="ECO:0000313" key="6">
    <source>
        <dbReference type="EMBL" id="MBT2160688.1"/>
    </source>
</evidence>
<dbReference type="InterPro" id="IPR011041">
    <property type="entry name" value="Quinoprot_gluc/sorb_DH_b-prop"/>
</dbReference>
<dbReference type="InterPro" id="IPR012938">
    <property type="entry name" value="Glc/Sorbosone_DH"/>
</dbReference>
<feature type="domain" description="Secretion system C-terminal sorting" evidence="5">
    <location>
        <begin position="1343"/>
        <end position="1424"/>
    </location>
</feature>
<dbReference type="InterPro" id="IPR000772">
    <property type="entry name" value="Ricin_B_lectin"/>
</dbReference>
<feature type="domain" description="Glucose/Sorbosone dehydrogenase" evidence="3">
    <location>
        <begin position="284"/>
        <end position="452"/>
    </location>
</feature>
<keyword evidence="2" id="KW-0472">Membrane</keyword>
<feature type="domain" description="Ricin B lectin" evidence="4">
    <location>
        <begin position="806"/>
        <end position="884"/>
    </location>
</feature>
<keyword evidence="2" id="KW-1133">Transmembrane helix</keyword>
<keyword evidence="1" id="KW-0732">Signal</keyword>
<organism evidence="6 7">
    <name type="scientific">Zobellia barbeyronii</name>
    <dbReference type="NCBI Taxonomy" id="2748009"/>
    <lineage>
        <taxon>Bacteria</taxon>
        <taxon>Pseudomonadati</taxon>
        <taxon>Bacteroidota</taxon>
        <taxon>Flavobacteriia</taxon>
        <taxon>Flavobacteriales</taxon>
        <taxon>Flavobacteriaceae</taxon>
        <taxon>Zobellia</taxon>
    </lineage>
</organism>
<dbReference type="PANTHER" id="PTHR19328">
    <property type="entry name" value="HEDGEHOG-INTERACTING PROTEIN"/>
    <property type="match status" value="1"/>
</dbReference>
<sequence length="1425" mass="158457">MKLNYRKKTGIICLIITVFLTFSFVPFIYGPGLENADPMGAYLNGVFPSSTPARIEDANASYSVENAFPNLTFIDPVDMVELPGGNEFLIMGLQGHLWKIANDASSSSKQLLLDISDNVVNYADGGMLGMVLHPEYGKAGSPNSEYIYVFYRYTPVQGTDRVDSVVSGYMRLSRFNLPVGANAINPSSEEVLINIFDRDDWHNGGDMFFNPQDGFLYLAVGDEGAKNDSYNVTQQIDKYLFSGVLRIDVDKKGGEISHPILKQPINAGIPPNGWPDSFTQGYYIPNDNPWTNPNGGNLEEFYAIGTRSPHRISLDSLTGDIWIGDIGQNAKEEVNLVRKGDNLQWPYREGDQNGPAVMPSPLIGNDRPPIHAYGRATGRAVIGGMVYRGSLYPELNGKYIFGDHETQNVWALSKTGENTSDVSYLLKVPFNGTGSKDGISSFFTDSDGHMYILDLYGTAEDGGTIHKIVRSGAISDPPAKLSDLNIFTNLQPLETIDGIVPYDVNSPLWSDGAEKRRWIALPNDGVHNTLAEQIGFQSEENWSFPPGTVVIKQFNLPTDDSDSSKVIKLETRFLIFTENNDAYAVTYKWNDEQTDAFLIGLDESVSQNYKVKKKDGLVVEQTWDFPTRDQCMQCHNSVAGYSLGLKTRQLNKDFTYPSTGITGNQLETWGHLNMFTDDIPSHTKLPASAHINSENTSDEMKVRSYMDANCAYCHRPNGVEGVFDGRAMTALYDQSIINADVESHASVKGDKIVKPNDILNSALYVRDASTSDNRMPPIGRNMLDEDYLQTLIGWIDGLDVSGPKTLEDGWYTLQMGDLNKYLTIENASLLTNAKAINSISDSGDNAKWYVEEMGGNKYRIKAMHSDMVLSLRNLKSERGSNVVQEVWNGSQHQLWYFKDLDGEKLRIVSAYNGLALHIPNGITENNSGSVTWSLSNSENQQWKLESVSDGVGLSDIGETGTINANHNWTSVSLNRTYKNPVVVAGGPTYEGANQVTIRVKDVTRSSFKIRIDEWECWDESHVTETIPYIVVEAGVHELANGKLLQAGNVEGRDHQWYTQQFNRSFKEKPLVFGQCVTENEVEAVTVFFDERYSNTSQLRIKLKEQDSSVGGHSPEIISWLAVEPGTFSDENSAFELANTGRKVNHNWHTIHFDQDYDNKAIFIGGLGSEYGGDAATMRYKELTGSNVSVFVEEEKCGDPETDHTTEEIHYMVFSAAGSLMGKTLEESPNTEDLKLSGLPGNFYFDIVSADKKSHVVNIDWTVTNDTEIESFVVEKSVNGDDFSMVTDQPGSRLAGKNEYSDSDYHPIIGKSVYRIAAVTSNGEKMYSNEVEINFENPGNNILLFPNPIDRSQTLTADILLADSEEEENIKLSIYSLDGSLVRSWSKTMGSKQSFEQLSTDDLRSGVYILQVNGANWTQSRKFMVR</sequence>
<dbReference type="SUPFAM" id="SSF50370">
    <property type="entry name" value="Ricin B-like lectins"/>
    <property type="match status" value="1"/>
</dbReference>
<reference evidence="7" key="1">
    <citation type="submission" date="2023-07" db="EMBL/GenBank/DDBJ databases">
        <title>Zobellia barbeyronii sp. nov., a new marine flavobacterium, isolated from green and red algae.</title>
        <authorList>
            <person name="Nedashkovskaya O.I."/>
            <person name="Otstavnykh N."/>
            <person name="Zhukova N."/>
            <person name="Guzev K."/>
            <person name="Chausova V."/>
            <person name="Tekutyeva L."/>
            <person name="Mikhailov V."/>
            <person name="Isaeva M."/>
        </authorList>
    </citation>
    <scope>NUCLEOTIDE SEQUENCE [LARGE SCALE GENOMIC DNA]</scope>
    <source>
        <strain evidence="7">KMM 6746</strain>
    </source>
</reference>
<dbReference type="Proteomes" id="UP000740413">
    <property type="component" value="Unassembled WGS sequence"/>
</dbReference>
<dbReference type="CDD" id="cd00161">
    <property type="entry name" value="beta-trefoil_Ricin-like"/>
    <property type="match status" value="1"/>
</dbReference>
<gene>
    <name evidence="6" type="ORF">HW347_05380</name>
</gene>
<dbReference type="Pfam" id="PF18962">
    <property type="entry name" value="Por_Secre_tail"/>
    <property type="match status" value="1"/>
</dbReference>
<dbReference type="InterPro" id="IPR035992">
    <property type="entry name" value="Ricin_B-like_lectins"/>
</dbReference>
<feature type="domain" description="Ricin B lectin" evidence="4">
    <location>
        <begin position="892"/>
        <end position="950"/>
    </location>
</feature>
<comment type="caution">
    <text evidence="6">The sequence shown here is derived from an EMBL/GenBank/DDBJ whole genome shotgun (WGS) entry which is preliminary data.</text>
</comment>
<evidence type="ECO:0000259" key="5">
    <source>
        <dbReference type="Pfam" id="PF18962"/>
    </source>
</evidence>
<keyword evidence="2" id="KW-0812">Transmembrane</keyword>
<dbReference type="EMBL" id="JACATN010000002">
    <property type="protein sequence ID" value="MBT2160688.1"/>
    <property type="molecule type" value="Genomic_DNA"/>
</dbReference>
<dbReference type="Gene3D" id="2.60.40.10">
    <property type="entry name" value="Immunoglobulins"/>
    <property type="match status" value="1"/>
</dbReference>
<dbReference type="InterPro" id="IPR026444">
    <property type="entry name" value="Secre_tail"/>
</dbReference>
<dbReference type="PANTHER" id="PTHR19328:SF75">
    <property type="entry name" value="ALDOSE SUGAR DEHYDROGENASE YLII"/>
    <property type="match status" value="1"/>
</dbReference>
<evidence type="ECO:0000313" key="7">
    <source>
        <dbReference type="Proteomes" id="UP000740413"/>
    </source>
</evidence>
<dbReference type="Gene3D" id="2.80.10.50">
    <property type="match status" value="1"/>
</dbReference>
<dbReference type="InterPro" id="IPR013783">
    <property type="entry name" value="Ig-like_fold"/>
</dbReference>
<dbReference type="Pfam" id="PF07995">
    <property type="entry name" value="GSDH"/>
    <property type="match status" value="2"/>
</dbReference>
<dbReference type="NCBIfam" id="TIGR04183">
    <property type="entry name" value="Por_Secre_tail"/>
    <property type="match status" value="1"/>
</dbReference>
<evidence type="ECO:0000259" key="3">
    <source>
        <dbReference type="Pfam" id="PF07995"/>
    </source>
</evidence>
<feature type="domain" description="Glucose/Sorbosone dehydrogenase" evidence="3">
    <location>
        <begin position="75"/>
        <end position="237"/>
    </location>
</feature>
<name>A0ABS5WBA4_9FLAO</name>